<dbReference type="OrthoDB" id="8443340at2759"/>
<dbReference type="SUPFAM" id="SSF49899">
    <property type="entry name" value="Concanavalin A-like lectins/glucanases"/>
    <property type="match status" value="1"/>
</dbReference>
<dbReference type="AlphaFoldDB" id="A0A0L0C6J7"/>
<dbReference type="OMA" id="QFALAYN"/>
<protein>
    <recommendedName>
        <fullName evidence="2">Galectin</fullName>
    </recommendedName>
</protein>
<dbReference type="PANTHER" id="PTHR11346:SF147">
    <property type="entry name" value="GALECTIN"/>
    <property type="match status" value="1"/>
</dbReference>
<reference evidence="4 5" key="1">
    <citation type="journal article" date="2015" name="Nat. Commun.">
        <title>Lucilia cuprina genome unlocks parasitic fly biology to underpin future interventions.</title>
        <authorList>
            <person name="Anstead C.A."/>
            <person name="Korhonen P.K."/>
            <person name="Young N.D."/>
            <person name="Hall R.S."/>
            <person name="Jex A.R."/>
            <person name="Murali S.C."/>
            <person name="Hughes D.S."/>
            <person name="Lee S.F."/>
            <person name="Perry T."/>
            <person name="Stroehlein A.J."/>
            <person name="Ansell B.R."/>
            <person name="Breugelmans B."/>
            <person name="Hofmann A."/>
            <person name="Qu J."/>
            <person name="Dugan S."/>
            <person name="Lee S.L."/>
            <person name="Chao H."/>
            <person name="Dinh H."/>
            <person name="Han Y."/>
            <person name="Doddapaneni H.V."/>
            <person name="Worley K.C."/>
            <person name="Muzny D.M."/>
            <person name="Ioannidis P."/>
            <person name="Waterhouse R.M."/>
            <person name="Zdobnov E.M."/>
            <person name="James P.J."/>
            <person name="Bagnall N.H."/>
            <person name="Kotze A.C."/>
            <person name="Gibbs R.A."/>
            <person name="Richards S."/>
            <person name="Batterham P."/>
            <person name="Gasser R.B."/>
        </authorList>
    </citation>
    <scope>NUCLEOTIDE SEQUENCE [LARGE SCALE GENOMIC DNA]</scope>
    <source>
        <strain evidence="4 5">LS</strain>
        <tissue evidence="4">Full body</tissue>
    </source>
</reference>
<keyword evidence="5" id="KW-1185">Reference proteome</keyword>
<dbReference type="PANTHER" id="PTHR11346">
    <property type="entry name" value="GALECTIN"/>
    <property type="match status" value="1"/>
</dbReference>
<dbReference type="EMBL" id="JRES01000936">
    <property type="protein sequence ID" value="KNC27064.1"/>
    <property type="molecule type" value="Genomic_DNA"/>
</dbReference>
<dbReference type="Pfam" id="PF00337">
    <property type="entry name" value="Gal-bind_lectin"/>
    <property type="match status" value="1"/>
</dbReference>
<evidence type="ECO:0000256" key="2">
    <source>
        <dbReference type="RuleBase" id="RU102079"/>
    </source>
</evidence>
<proteinExistence type="predicted"/>
<dbReference type="InterPro" id="IPR013320">
    <property type="entry name" value="ConA-like_dom_sf"/>
</dbReference>
<evidence type="ECO:0000259" key="3">
    <source>
        <dbReference type="PROSITE" id="PS51304"/>
    </source>
</evidence>
<sequence>MPPIKYTATIAPNTVNIGDKVRIKGILMDDAKEFSINFVNELCRNPAFITYHFKWILDENVIVENYKENGEWIDHKEKMFDQLDGVFHSKNSFSSHPLYTNNTILNYSVLGTIFELEFAFQDGYIDVYKIYENTPNRITTYDTELNINDIKSLQVWGDVKKISEITFKYA</sequence>
<organism evidence="4 5">
    <name type="scientific">Lucilia cuprina</name>
    <name type="common">Green bottle fly</name>
    <name type="synonym">Australian sheep blowfly</name>
    <dbReference type="NCBI Taxonomy" id="7375"/>
    <lineage>
        <taxon>Eukaryota</taxon>
        <taxon>Metazoa</taxon>
        <taxon>Ecdysozoa</taxon>
        <taxon>Arthropoda</taxon>
        <taxon>Hexapoda</taxon>
        <taxon>Insecta</taxon>
        <taxon>Pterygota</taxon>
        <taxon>Neoptera</taxon>
        <taxon>Endopterygota</taxon>
        <taxon>Diptera</taxon>
        <taxon>Brachycera</taxon>
        <taxon>Muscomorpha</taxon>
        <taxon>Oestroidea</taxon>
        <taxon>Calliphoridae</taxon>
        <taxon>Luciliinae</taxon>
        <taxon>Lucilia</taxon>
    </lineage>
</organism>
<dbReference type="Proteomes" id="UP000037069">
    <property type="component" value="Unassembled WGS sequence"/>
</dbReference>
<feature type="domain" description="Galectin" evidence="3">
    <location>
        <begin position="7"/>
        <end position="168"/>
    </location>
</feature>
<accession>A0A0L0C6J7</accession>
<comment type="caution">
    <text evidence="4">The sequence shown here is derived from an EMBL/GenBank/DDBJ whole genome shotgun (WGS) entry which is preliminary data.</text>
</comment>
<evidence type="ECO:0000313" key="4">
    <source>
        <dbReference type="EMBL" id="KNC27064.1"/>
    </source>
</evidence>
<dbReference type="PROSITE" id="PS51304">
    <property type="entry name" value="GALECTIN"/>
    <property type="match status" value="1"/>
</dbReference>
<dbReference type="InterPro" id="IPR001079">
    <property type="entry name" value="Galectin_CRD"/>
</dbReference>
<name>A0A0L0C6J7_LUCCU</name>
<dbReference type="SMART" id="SM00908">
    <property type="entry name" value="Gal-bind_lectin"/>
    <property type="match status" value="1"/>
</dbReference>
<evidence type="ECO:0000256" key="1">
    <source>
        <dbReference type="ARBA" id="ARBA00022734"/>
    </source>
</evidence>
<evidence type="ECO:0000313" key="5">
    <source>
        <dbReference type="Proteomes" id="UP000037069"/>
    </source>
</evidence>
<keyword evidence="1 2" id="KW-0430">Lectin</keyword>
<gene>
    <name evidence="4" type="ORF">FF38_10761</name>
</gene>
<dbReference type="Gene3D" id="2.60.120.200">
    <property type="match status" value="1"/>
</dbReference>
<dbReference type="GO" id="GO:0030246">
    <property type="term" value="F:carbohydrate binding"/>
    <property type="evidence" value="ECO:0007669"/>
    <property type="project" value="UniProtKB-UniRule"/>
</dbReference>
<dbReference type="InterPro" id="IPR044156">
    <property type="entry name" value="Galectin-like"/>
</dbReference>